<dbReference type="OrthoDB" id="7843142at2"/>
<evidence type="ECO:0000259" key="3">
    <source>
        <dbReference type="PROSITE" id="PS51724"/>
    </source>
</evidence>
<dbReference type="STRING" id="928856.SAMN04488049_102178"/>
<protein>
    <recommendedName>
        <fullName evidence="3">SPOR domain-containing protein</fullName>
    </recommendedName>
</protein>
<proteinExistence type="predicted"/>
<dbReference type="Pfam" id="PF05036">
    <property type="entry name" value="SPOR"/>
    <property type="match status" value="1"/>
</dbReference>
<accession>A0A0N7M0S7</accession>
<dbReference type="AlphaFoldDB" id="A0A0N7M0S7"/>
<dbReference type="EMBL" id="CYSD01000042">
    <property type="protein sequence ID" value="CUH81297.1"/>
    <property type="molecule type" value="Genomic_DNA"/>
</dbReference>
<keyword evidence="5" id="KW-1185">Reference proteome</keyword>
<keyword evidence="2" id="KW-0732">Signal</keyword>
<feature type="signal peptide" evidence="2">
    <location>
        <begin position="1"/>
        <end position="23"/>
    </location>
</feature>
<feature type="region of interest" description="Disordered" evidence="1">
    <location>
        <begin position="105"/>
        <end position="152"/>
    </location>
</feature>
<organism evidence="4 5">
    <name type="scientific">Tritonibacter multivorans</name>
    <dbReference type="NCBI Taxonomy" id="928856"/>
    <lineage>
        <taxon>Bacteria</taxon>
        <taxon>Pseudomonadati</taxon>
        <taxon>Pseudomonadota</taxon>
        <taxon>Alphaproteobacteria</taxon>
        <taxon>Rhodobacterales</taxon>
        <taxon>Paracoccaceae</taxon>
        <taxon>Tritonibacter</taxon>
    </lineage>
</organism>
<feature type="domain" description="SPOR" evidence="3">
    <location>
        <begin position="361"/>
        <end position="438"/>
    </location>
</feature>
<name>A0A0N7M0S7_9RHOB</name>
<dbReference type="InterPro" id="IPR007730">
    <property type="entry name" value="SPOR-like_dom"/>
</dbReference>
<feature type="region of interest" description="Disordered" evidence="1">
    <location>
        <begin position="343"/>
        <end position="362"/>
    </location>
</feature>
<feature type="chain" id="PRO_5006015759" description="SPOR domain-containing protein" evidence="2">
    <location>
        <begin position="24"/>
        <end position="438"/>
    </location>
</feature>
<evidence type="ECO:0000313" key="4">
    <source>
        <dbReference type="EMBL" id="CUH81297.1"/>
    </source>
</evidence>
<evidence type="ECO:0000256" key="1">
    <source>
        <dbReference type="SAM" id="MobiDB-lite"/>
    </source>
</evidence>
<dbReference type="GO" id="GO:0042834">
    <property type="term" value="F:peptidoglycan binding"/>
    <property type="evidence" value="ECO:0007669"/>
    <property type="project" value="InterPro"/>
</dbReference>
<feature type="compositionally biased region" description="Low complexity" evidence="1">
    <location>
        <begin position="113"/>
        <end position="152"/>
    </location>
</feature>
<evidence type="ECO:0000313" key="5">
    <source>
        <dbReference type="Proteomes" id="UP000052022"/>
    </source>
</evidence>
<dbReference type="Proteomes" id="UP000052022">
    <property type="component" value="Unassembled WGS sequence"/>
</dbReference>
<evidence type="ECO:0000256" key="2">
    <source>
        <dbReference type="SAM" id="SignalP"/>
    </source>
</evidence>
<dbReference type="PROSITE" id="PS51724">
    <property type="entry name" value="SPOR"/>
    <property type="match status" value="1"/>
</dbReference>
<sequence>MKITRIAALSVILASTALSPLFAQGLRTKGAPAEFPPASYAGKQYVDSRGCVYIRAGLDGNVTWVPRVDRSRKHICGQQPSRVQGATTKVQPRAVQPVELITVEPTDLPPVSPTAKPKAAASATAVPAAKPAVRPNPLTTTARKAKPATTPVAKPAMKPVVRKAAPVAKKPSVAPVTATPPAGQKSCPGASALSQRYINQGSGVRCGPQDADPLSALPQGNGLRVYPAHVYQERLASRGIEVPKGYRPVWQDGRMNPLRAQSTLKVATPKAVTDVPAGYALMDRNDDRLNLHRGPRSAEGDAQMAQFWTNHRGMLVPVAQPLDRPVYSAKALRQQGQYAAAGTVSRRATNTSGGFEEQTAAQPAVPRYVRAQGFKTRSDAVAAAKALRAATGLPVRLGTSQAGGGRPHVVLAGPFTDRAEAALTLVRNSGHSGARLSK</sequence>
<reference evidence="4 5" key="1">
    <citation type="submission" date="2015-09" db="EMBL/GenBank/DDBJ databases">
        <authorList>
            <consortium name="Swine Surveillance"/>
        </authorList>
    </citation>
    <scope>NUCLEOTIDE SEQUENCE [LARGE SCALE GENOMIC DNA]</scope>
    <source>
        <strain evidence="4 5">CECT 7557</strain>
    </source>
</reference>
<gene>
    <name evidence="4" type="ORF">TRM7557_03342</name>
</gene>